<sequence>MSPPLHYLQVRPQKPTITYDSNNDAELEVSKTRALRQESSLLVSPGTAIEPQPGSSVNWWPYPSWSGAAGFGSPTLSASTASPIVSPPDIQNPQTLPAIITASRSLPSTSLGAMSPPAPLPSGVAPSDLVLSTAVPSLTSSPILPTSMPVSSSASVTGRASSSVGTASRISISALPPASSDTTVQTYALSSPARFKIIYLTPLFVLVGLALGALTSILLFRWYRRRSSPYGNLPLQPGPPYEPPEAEYSPVFNDAVRVDLPTDGLEKQTAHPTPERSSSRTPSRRPTMSTTHSTRSPRRSNTASSQPFLSLPTLGDRSDSPSVYSEGAQTRSSSRATFITAGRQTPFDGLYEGHRNKSFRRGLVKRIASDSKEARGHSQIQASDPELGASVHHEHSQGQDDNESHTPLLDVYPNLSGDISGPGFCIAEEDPIIPKSRCPSVHTSRSICTSGDKIDAQSNGEPTSVWLAWTRSWSATSLGHPTPSDRYTPAPARRTPAKREASTHRNTPSPTPPHKHPHANLPASPPLIRSPQLDAALTFGMTGHVDRLVPSAPSAPEPLRFDKTRRKARTLHATNPPSLPYPSTSEDSPYRARLTKSPPARPRGGRSVERGRSDASEDMLRPSKRAIPPAERHALREGAVERVEDIVVRGYAVRGLMAVEDEVDYRGGIEQRLGT</sequence>
<keyword evidence="2" id="KW-1185">Reference proteome</keyword>
<evidence type="ECO:0000313" key="2">
    <source>
        <dbReference type="Proteomes" id="UP000814128"/>
    </source>
</evidence>
<proteinExistence type="predicted"/>
<evidence type="ECO:0000313" key="1">
    <source>
        <dbReference type="EMBL" id="KAI0029075.1"/>
    </source>
</evidence>
<dbReference type="EMBL" id="MU273700">
    <property type="protein sequence ID" value="KAI0029075.1"/>
    <property type="molecule type" value="Genomic_DNA"/>
</dbReference>
<gene>
    <name evidence="1" type="ORF">K488DRAFT_89094</name>
</gene>
<protein>
    <submittedName>
        <fullName evidence="1">Uncharacterized protein</fullName>
    </submittedName>
</protein>
<name>A0ACB8QBU2_9AGAM</name>
<dbReference type="Proteomes" id="UP000814128">
    <property type="component" value="Unassembled WGS sequence"/>
</dbReference>
<accession>A0ACB8QBU2</accession>
<reference evidence="1" key="1">
    <citation type="submission" date="2021-02" db="EMBL/GenBank/DDBJ databases">
        <authorList>
            <consortium name="DOE Joint Genome Institute"/>
            <person name="Ahrendt S."/>
            <person name="Looney B.P."/>
            <person name="Miyauchi S."/>
            <person name="Morin E."/>
            <person name="Drula E."/>
            <person name="Courty P.E."/>
            <person name="Chicoki N."/>
            <person name="Fauchery L."/>
            <person name="Kohler A."/>
            <person name="Kuo A."/>
            <person name="Labutti K."/>
            <person name="Pangilinan J."/>
            <person name="Lipzen A."/>
            <person name="Riley R."/>
            <person name="Andreopoulos W."/>
            <person name="He G."/>
            <person name="Johnson J."/>
            <person name="Barry K.W."/>
            <person name="Grigoriev I.V."/>
            <person name="Nagy L."/>
            <person name="Hibbett D."/>
            <person name="Henrissat B."/>
            <person name="Matheny P.B."/>
            <person name="Labbe J."/>
            <person name="Martin F."/>
        </authorList>
    </citation>
    <scope>NUCLEOTIDE SEQUENCE</scope>
    <source>
        <strain evidence="1">EC-137</strain>
    </source>
</reference>
<comment type="caution">
    <text evidence="1">The sequence shown here is derived from an EMBL/GenBank/DDBJ whole genome shotgun (WGS) entry which is preliminary data.</text>
</comment>
<organism evidence="1 2">
    <name type="scientific">Vararia minispora EC-137</name>
    <dbReference type="NCBI Taxonomy" id="1314806"/>
    <lineage>
        <taxon>Eukaryota</taxon>
        <taxon>Fungi</taxon>
        <taxon>Dikarya</taxon>
        <taxon>Basidiomycota</taxon>
        <taxon>Agaricomycotina</taxon>
        <taxon>Agaricomycetes</taxon>
        <taxon>Russulales</taxon>
        <taxon>Lachnocladiaceae</taxon>
        <taxon>Vararia</taxon>
    </lineage>
</organism>
<reference evidence="1" key="2">
    <citation type="journal article" date="2022" name="New Phytol.">
        <title>Evolutionary transition to the ectomycorrhizal habit in the genomes of a hyperdiverse lineage of mushroom-forming fungi.</title>
        <authorList>
            <person name="Looney B."/>
            <person name="Miyauchi S."/>
            <person name="Morin E."/>
            <person name="Drula E."/>
            <person name="Courty P.E."/>
            <person name="Kohler A."/>
            <person name="Kuo A."/>
            <person name="LaButti K."/>
            <person name="Pangilinan J."/>
            <person name="Lipzen A."/>
            <person name="Riley R."/>
            <person name="Andreopoulos W."/>
            <person name="He G."/>
            <person name="Johnson J."/>
            <person name="Nolan M."/>
            <person name="Tritt A."/>
            <person name="Barry K.W."/>
            <person name="Grigoriev I.V."/>
            <person name="Nagy L.G."/>
            <person name="Hibbett D."/>
            <person name="Henrissat B."/>
            <person name="Matheny P.B."/>
            <person name="Labbe J."/>
            <person name="Martin F.M."/>
        </authorList>
    </citation>
    <scope>NUCLEOTIDE SEQUENCE</scope>
    <source>
        <strain evidence="1">EC-137</strain>
    </source>
</reference>